<dbReference type="Proteomes" id="UP001055712">
    <property type="component" value="Unassembled WGS sequence"/>
</dbReference>
<name>A0A9D4TX02_CHLVU</name>
<feature type="region of interest" description="Disordered" evidence="4">
    <location>
        <begin position="429"/>
        <end position="448"/>
    </location>
</feature>
<proteinExistence type="inferred from homology"/>
<evidence type="ECO:0000256" key="1">
    <source>
        <dbReference type="ARBA" id="ARBA00022741"/>
    </source>
</evidence>
<accession>A0A9D4TX02</accession>
<dbReference type="PROSITE" id="PS01036">
    <property type="entry name" value="HSP70_3"/>
    <property type="match status" value="1"/>
</dbReference>
<dbReference type="GO" id="GO:0140662">
    <property type="term" value="F:ATP-dependent protein folding chaperone"/>
    <property type="evidence" value="ECO:0007669"/>
    <property type="project" value="InterPro"/>
</dbReference>
<dbReference type="PANTHER" id="PTHR19375">
    <property type="entry name" value="HEAT SHOCK PROTEIN 70KDA"/>
    <property type="match status" value="1"/>
</dbReference>
<dbReference type="PROSITE" id="PS00297">
    <property type="entry name" value="HSP70_1"/>
    <property type="match status" value="1"/>
</dbReference>
<dbReference type="Gene3D" id="3.30.420.40">
    <property type="match status" value="5"/>
</dbReference>
<keyword evidence="2 3" id="KW-0067">ATP-binding</keyword>
<feature type="compositionally biased region" description="Low complexity" evidence="4">
    <location>
        <begin position="163"/>
        <end position="172"/>
    </location>
</feature>
<keyword evidence="6" id="KW-1185">Reference proteome</keyword>
<dbReference type="InterPro" id="IPR043129">
    <property type="entry name" value="ATPase_NBD"/>
</dbReference>
<dbReference type="Pfam" id="PF00012">
    <property type="entry name" value="HSP70"/>
    <property type="match status" value="3"/>
</dbReference>
<dbReference type="PRINTS" id="PR00301">
    <property type="entry name" value="HEATSHOCK70"/>
</dbReference>
<dbReference type="SUPFAM" id="SSF53067">
    <property type="entry name" value="Actin-like ATPase domain"/>
    <property type="match status" value="2"/>
</dbReference>
<feature type="compositionally biased region" description="Acidic residues" evidence="4">
    <location>
        <begin position="568"/>
        <end position="586"/>
    </location>
</feature>
<feature type="region of interest" description="Disordered" evidence="4">
    <location>
        <begin position="22"/>
        <end position="48"/>
    </location>
</feature>
<dbReference type="PROSITE" id="PS00329">
    <property type="entry name" value="HSP70_2"/>
    <property type="match status" value="1"/>
</dbReference>
<keyword evidence="1 3" id="KW-0547">Nucleotide-binding</keyword>
<evidence type="ECO:0000256" key="3">
    <source>
        <dbReference type="RuleBase" id="RU003322"/>
    </source>
</evidence>
<dbReference type="OrthoDB" id="2401965at2759"/>
<dbReference type="EMBL" id="SIDB01000002">
    <property type="protein sequence ID" value="KAI3436735.1"/>
    <property type="molecule type" value="Genomic_DNA"/>
</dbReference>
<evidence type="ECO:0000313" key="6">
    <source>
        <dbReference type="Proteomes" id="UP001055712"/>
    </source>
</evidence>
<gene>
    <name evidence="5" type="ORF">D9Q98_006150</name>
</gene>
<dbReference type="FunFam" id="3.90.640.10:FF:000003">
    <property type="entry name" value="Molecular chaperone DnaK"/>
    <property type="match status" value="1"/>
</dbReference>
<evidence type="ECO:0000256" key="4">
    <source>
        <dbReference type="SAM" id="MobiDB-lite"/>
    </source>
</evidence>
<comment type="similarity">
    <text evidence="3">Belongs to the heat shock protein 70 family.</text>
</comment>
<evidence type="ECO:0000256" key="2">
    <source>
        <dbReference type="ARBA" id="ARBA00022840"/>
    </source>
</evidence>
<feature type="compositionally biased region" description="Gly residues" evidence="4">
    <location>
        <begin position="179"/>
        <end position="190"/>
    </location>
</feature>
<feature type="region of interest" description="Disordered" evidence="4">
    <location>
        <begin position="545"/>
        <end position="586"/>
    </location>
</feature>
<dbReference type="Gene3D" id="3.90.640.10">
    <property type="entry name" value="Actin, Chain A, domain 4"/>
    <property type="match status" value="1"/>
</dbReference>
<feature type="region of interest" description="Disordered" evidence="4">
    <location>
        <begin position="163"/>
        <end position="208"/>
    </location>
</feature>
<dbReference type="Gene3D" id="3.30.30.30">
    <property type="match status" value="1"/>
</dbReference>
<dbReference type="InterPro" id="IPR018181">
    <property type="entry name" value="Heat_shock_70_CS"/>
</dbReference>
<organism evidence="5 6">
    <name type="scientific">Chlorella vulgaris</name>
    <name type="common">Green alga</name>
    <dbReference type="NCBI Taxonomy" id="3077"/>
    <lineage>
        <taxon>Eukaryota</taxon>
        <taxon>Viridiplantae</taxon>
        <taxon>Chlorophyta</taxon>
        <taxon>core chlorophytes</taxon>
        <taxon>Trebouxiophyceae</taxon>
        <taxon>Chlorellales</taxon>
        <taxon>Chlorellaceae</taxon>
        <taxon>Chlorella clade</taxon>
        <taxon>Chlorella</taxon>
    </lineage>
</organism>
<evidence type="ECO:0000313" key="5">
    <source>
        <dbReference type="EMBL" id="KAI3436735.1"/>
    </source>
</evidence>
<comment type="caution">
    <text evidence="5">The sequence shown here is derived from an EMBL/GenBank/DDBJ whole genome shotgun (WGS) entry which is preliminary data.</text>
</comment>
<protein>
    <submittedName>
        <fullName evidence="5">Uncharacterized protein</fullName>
    </submittedName>
</protein>
<reference evidence="5" key="2">
    <citation type="submission" date="2020-11" db="EMBL/GenBank/DDBJ databases">
        <authorList>
            <person name="Cecchin M."/>
            <person name="Marcolungo L."/>
            <person name="Rossato M."/>
            <person name="Girolomoni L."/>
            <person name="Cosentino E."/>
            <person name="Cuine S."/>
            <person name="Li-Beisson Y."/>
            <person name="Delledonne M."/>
            <person name="Ballottari M."/>
        </authorList>
    </citation>
    <scope>NUCLEOTIDE SEQUENCE</scope>
    <source>
        <strain evidence="5">211/11P</strain>
        <tissue evidence="5">Whole cell</tissue>
    </source>
</reference>
<sequence>MQACQTGSNCCRSAPSTSTAARCSRRWQPQPRYRSRRAVASDGGGAGSEAAADAPGCVLGIDLGTTNSAAAFMEGGEPVIVPNQEGALTTPSVVAFAADGGVLVGVAAKRQAALNPRSTFHSVKRLIGKEYEEVEREAQRLAYTVAADEDGFVVLECPSLAESSSRTSSSSSSRDEGGGGDGGSGDGGGGEQDEEGTTAAGSHPGRLYPEEVSGHVLTKLITAAEAFTGQPVSKAVISVPAYFTDAQREATVTAGRVAGLETVRIIREPVAAALAYGMDATEDETVLVFDLGGGTFDVSLLEVGGGVIEVLSTGGDASLGGDDWDAAIVQWLVDTHLKPARVDCKDPRLMANLRGVAEAAKIKLSSEERVVIRMPVGGGIEAVLTRPMFEKMTKGLFRKARLPLDQACWQAGVDLGTIVREFDDAVKTVKKGGSSPKGSGKRQSKRGEAATALAASGVQIRPKRRQPVSRVLLVGGATRMPAIHRFVRNMTGLDAEEALVDPDLAVAAGAAVQAGIFEGQVSELMVMDVWQATLMRAFAEQLQREEAAEAAAGEGAEEAGVGGRSSGEEEGWVEEEADEANVEQQA</sequence>
<reference evidence="5" key="1">
    <citation type="journal article" date="2019" name="Plant J.">
        <title>Chlorella vulgaris genome assembly and annotation reveals the molecular basis for metabolic acclimation to high light conditions.</title>
        <authorList>
            <person name="Cecchin M."/>
            <person name="Marcolungo L."/>
            <person name="Rossato M."/>
            <person name="Girolomoni L."/>
            <person name="Cosentino E."/>
            <person name="Cuine S."/>
            <person name="Li-Beisson Y."/>
            <person name="Delledonne M."/>
            <person name="Ballottari M."/>
        </authorList>
    </citation>
    <scope>NUCLEOTIDE SEQUENCE</scope>
    <source>
        <strain evidence="5">211/11P</strain>
    </source>
</reference>
<dbReference type="GO" id="GO:0005524">
    <property type="term" value="F:ATP binding"/>
    <property type="evidence" value="ECO:0007669"/>
    <property type="project" value="UniProtKB-KW"/>
</dbReference>
<dbReference type="InterPro" id="IPR013126">
    <property type="entry name" value="Hsp_70_fam"/>
</dbReference>
<dbReference type="AlphaFoldDB" id="A0A9D4TX02"/>